<dbReference type="PANTHER" id="PTHR47683">
    <property type="entry name" value="PSEUDOURIDINE SYNTHASE FAMILY PROTEIN-RELATED"/>
    <property type="match status" value="1"/>
</dbReference>
<dbReference type="Gene3D" id="3.30.70.580">
    <property type="entry name" value="Pseudouridine synthase I, catalytic domain, N-terminal subdomain"/>
    <property type="match status" value="1"/>
</dbReference>
<evidence type="ECO:0000313" key="9">
    <source>
        <dbReference type="Proteomes" id="UP000011717"/>
    </source>
</evidence>
<reference evidence="8 9" key="1">
    <citation type="journal article" date="2013" name="Genome Announc.">
        <title>Draft Genome Sequence of Strain JLT2015T, Belonging to the Family Sphingomonadaceae of the Alphaproteobacteria.</title>
        <authorList>
            <person name="Tang K."/>
            <person name="Liu K."/>
            <person name="Li S."/>
            <person name="Jiao N."/>
        </authorList>
    </citation>
    <scope>NUCLEOTIDE SEQUENCE [LARGE SCALE GENOMIC DNA]</scope>
    <source>
        <strain evidence="8 9">JLT2015</strain>
    </source>
</reference>
<dbReference type="InterPro" id="IPR036986">
    <property type="entry name" value="S4_RNA-bd_sf"/>
</dbReference>
<gene>
    <name evidence="8" type="ORF">C725_2993</name>
</gene>
<dbReference type="InterPro" id="IPR006145">
    <property type="entry name" value="PsdUridine_synth_RsuA/RluA"/>
</dbReference>
<keyword evidence="9" id="KW-1185">Reference proteome</keyword>
<dbReference type="Pfam" id="PF01479">
    <property type="entry name" value="S4"/>
    <property type="match status" value="1"/>
</dbReference>
<dbReference type="NCBIfam" id="TIGR00093">
    <property type="entry name" value="pseudouridine synthase"/>
    <property type="match status" value="1"/>
</dbReference>
<dbReference type="PROSITE" id="PS50889">
    <property type="entry name" value="S4"/>
    <property type="match status" value="1"/>
</dbReference>
<evidence type="ECO:0000256" key="3">
    <source>
        <dbReference type="ARBA" id="ARBA00022884"/>
    </source>
</evidence>
<dbReference type="GO" id="GO:0120159">
    <property type="term" value="F:rRNA pseudouridine synthase activity"/>
    <property type="evidence" value="ECO:0007669"/>
    <property type="project" value="UniProtKB-ARBA"/>
</dbReference>
<dbReference type="InterPro" id="IPR000748">
    <property type="entry name" value="PsdUridine_synth_RsuA/RluB/E/F"/>
</dbReference>
<dbReference type="EMBL" id="AMRV01000022">
    <property type="protein sequence ID" value="EMD81637.1"/>
    <property type="molecule type" value="Genomic_DNA"/>
</dbReference>
<evidence type="ECO:0000313" key="8">
    <source>
        <dbReference type="EMBL" id="EMD81637.1"/>
    </source>
</evidence>
<dbReference type="InterPro" id="IPR018496">
    <property type="entry name" value="PsdUridine_synth_RsuA/RluB_CS"/>
</dbReference>
<dbReference type="CDD" id="cd00165">
    <property type="entry name" value="S4"/>
    <property type="match status" value="1"/>
</dbReference>
<dbReference type="GO" id="GO:0003723">
    <property type="term" value="F:RNA binding"/>
    <property type="evidence" value="ECO:0007669"/>
    <property type="project" value="UniProtKB-KW"/>
</dbReference>
<dbReference type="Gene3D" id="3.10.290.10">
    <property type="entry name" value="RNA-binding S4 domain"/>
    <property type="match status" value="1"/>
</dbReference>
<dbReference type="EC" id="5.4.99.-" evidence="6"/>
<comment type="similarity">
    <text evidence="2 6">Belongs to the pseudouridine synthase RsuA family.</text>
</comment>
<dbReference type="AlphaFoldDB" id="M2U0U3"/>
<dbReference type="Proteomes" id="UP000011717">
    <property type="component" value="Unassembled WGS sequence"/>
</dbReference>
<sequence>MADGERIAKLMARAGAGSRREVERMIAEGRVALNGKVLSSPALNLPSLSGVTLDGNPLGKAAAPKLWRLHKPVGTLTTERDPKGRKTIFDLLPPAMPRVNTVGRLDFNTEGLLLLTNDGALKRALELPKNAVERRYRARVFGDVGQSDLESLAEGLTIDGVHYRSIEANLDRRSGRYAWISLALTEGKNREVRKVLDYLGLKVARLIRTGFGPFELGDLAVGTVESMPGDAPDIAWKAARTRT</sequence>
<proteinExistence type="inferred from homology"/>
<comment type="catalytic activity">
    <reaction evidence="1">
        <text>a uridine in RNA = a pseudouridine in RNA</text>
        <dbReference type="Rhea" id="RHEA:48348"/>
        <dbReference type="Rhea" id="RHEA-COMP:12068"/>
        <dbReference type="Rhea" id="RHEA-COMP:12069"/>
        <dbReference type="ChEBI" id="CHEBI:65314"/>
        <dbReference type="ChEBI" id="CHEBI:65315"/>
    </reaction>
</comment>
<dbReference type="InterPro" id="IPR050343">
    <property type="entry name" value="RsuA_PseudoU_synthase"/>
</dbReference>
<dbReference type="PATRIC" id="fig|1234595.3.peg.2999"/>
<evidence type="ECO:0000256" key="4">
    <source>
        <dbReference type="ARBA" id="ARBA00023235"/>
    </source>
</evidence>
<evidence type="ECO:0000256" key="5">
    <source>
        <dbReference type="PROSITE-ProRule" id="PRU00182"/>
    </source>
</evidence>
<dbReference type="RefSeq" id="WP_008603956.1">
    <property type="nucleotide sequence ID" value="NZ_AMRV01000022.1"/>
</dbReference>
<dbReference type="OrthoDB" id="9807213at2"/>
<dbReference type="InterPro" id="IPR042092">
    <property type="entry name" value="PsdUridine_s_RsuA/RluB/E/F_cat"/>
</dbReference>
<dbReference type="Pfam" id="PF00849">
    <property type="entry name" value="PseudoU_synth_2"/>
    <property type="match status" value="1"/>
</dbReference>
<evidence type="ECO:0000259" key="7">
    <source>
        <dbReference type="SMART" id="SM00363"/>
    </source>
</evidence>
<organism evidence="8 9">
    <name type="scientific">Pacificimonas flava</name>
    <dbReference type="NCBI Taxonomy" id="1234595"/>
    <lineage>
        <taxon>Bacteria</taxon>
        <taxon>Pseudomonadati</taxon>
        <taxon>Pseudomonadota</taxon>
        <taxon>Alphaproteobacteria</taxon>
        <taxon>Sphingomonadales</taxon>
        <taxon>Sphingosinicellaceae</taxon>
        <taxon>Pacificimonas</taxon>
    </lineage>
</organism>
<comment type="caution">
    <text evidence="8">The sequence shown here is derived from an EMBL/GenBank/DDBJ whole genome shotgun (WGS) entry which is preliminary data.</text>
</comment>
<keyword evidence="4 6" id="KW-0413">Isomerase</keyword>
<dbReference type="InterPro" id="IPR002942">
    <property type="entry name" value="S4_RNA-bd"/>
</dbReference>
<evidence type="ECO:0000256" key="2">
    <source>
        <dbReference type="ARBA" id="ARBA00008348"/>
    </source>
</evidence>
<evidence type="ECO:0000256" key="6">
    <source>
        <dbReference type="RuleBase" id="RU003887"/>
    </source>
</evidence>
<dbReference type="InterPro" id="IPR020103">
    <property type="entry name" value="PsdUridine_synth_cat_dom_sf"/>
</dbReference>
<keyword evidence="3 5" id="KW-0694">RNA-binding</keyword>
<evidence type="ECO:0000256" key="1">
    <source>
        <dbReference type="ARBA" id="ARBA00000073"/>
    </source>
</evidence>
<name>M2U0U3_9SPHN</name>
<dbReference type="GO" id="GO:0000455">
    <property type="term" value="P:enzyme-directed rRNA pseudouridine synthesis"/>
    <property type="evidence" value="ECO:0007669"/>
    <property type="project" value="UniProtKB-ARBA"/>
</dbReference>
<dbReference type="SMART" id="SM00363">
    <property type="entry name" value="S4"/>
    <property type="match status" value="1"/>
</dbReference>
<dbReference type="InterPro" id="IPR020094">
    <property type="entry name" value="TruA/RsuA/RluB/E/F_N"/>
</dbReference>
<dbReference type="SUPFAM" id="SSF55120">
    <property type="entry name" value="Pseudouridine synthase"/>
    <property type="match status" value="1"/>
</dbReference>
<dbReference type="PROSITE" id="PS01149">
    <property type="entry name" value="PSI_RSU"/>
    <property type="match status" value="1"/>
</dbReference>
<dbReference type="SUPFAM" id="SSF55174">
    <property type="entry name" value="Alpha-L RNA-binding motif"/>
    <property type="match status" value="1"/>
</dbReference>
<dbReference type="PANTHER" id="PTHR47683:SF3">
    <property type="entry name" value="RIBOSOMAL LARGE SUBUNIT PSEUDOURIDINE SYNTHASE B"/>
    <property type="match status" value="1"/>
</dbReference>
<protein>
    <recommendedName>
        <fullName evidence="6">Pseudouridine synthase</fullName>
        <ecNumber evidence="6">5.4.99.-</ecNumber>
    </recommendedName>
</protein>
<dbReference type="Gene3D" id="3.30.70.1560">
    <property type="entry name" value="Alpha-L RNA-binding motif"/>
    <property type="match status" value="1"/>
</dbReference>
<feature type="domain" description="RNA-binding S4" evidence="7">
    <location>
        <begin position="5"/>
        <end position="64"/>
    </location>
</feature>
<accession>M2U0U3</accession>